<dbReference type="InParanoid" id="A0A4Q1BMA3"/>
<dbReference type="PANTHER" id="PTHR43625:SF78">
    <property type="entry name" value="PYRIDOXAL REDUCTASE-RELATED"/>
    <property type="match status" value="1"/>
</dbReference>
<dbReference type="OrthoDB" id="37537at2759"/>
<comment type="caution">
    <text evidence="4">The sequence shown here is derived from an EMBL/GenBank/DDBJ whole genome shotgun (WGS) entry which is preliminary data.</text>
</comment>
<evidence type="ECO:0000259" key="3">
    <source>
        <dbReference type="Pfam" id="PF00248"/>
    </source>
</evidence>
<dbReference type="GO" id="GO:0016491">
    <property type="term" value="F:oxidoreductase activity"/>
    <property type="evidence" value="ECO:0007669"/>
    <property type="project" value="UniProtKB-KW"/>
</dbReference>
<sequence length="363" mass="39839">MSIPTVTLPVIGRTVGKMGLGTMMLSMTPGVTEEGLMDSIKAGVDAGSNLLVSGSFYGPPRDRKHNLKLLGKFFAKYPEYVDKVVLSVKGGFDPASFEPTSDINWIREDLLTCKSHLGKKNIDIFEFARVPLDIPIEEAMKNLLILQKEGLFSSISLSEATASTFKRALSVTPIVFNELEVSLWSVEQPILDAVAAAAEVGVPVLAYSPLGRGFLTGQFRTVEDVKNHPLAAFQPRLAPELFDQNIKLVNKVEEIAKRHGHSVSEFALAWVINKFPTVIPIPGSSKVERVKSNVSAANIKISSEEMEEIEQILKDFPPVGGRYPDQQEQFLVSRSVLISERKADASDEMSRSQGRLDKNGIVN</sequence>
<keyword evidence="5" id="KW-1185">Reference proteome</keyword>
<gene>
    <name evidence="4" type="ORF">M231_03798</name>
</gene>
<name>A0A4Q1BMA3_TREME</name>
<dbReference type="GO" id="GO:0005737">
    <property type="term" value="C:cytoplasm"/>
    <property type="evidence" value="ECO:0007669"/>
    <property type="project" value="TreeGrafter"/>
</dbReference>
<dbReference type="Gene3D" id="3.20.20.100">
    <property type="entry name" value="NADP-dependent oxidoreductase domain"/>
    <property type="match status" value="1"/>
</dbReference>
<organism evidence="4 5">
    <name type="scientific">Tremella mesenterica</name>
    <name type="common">Jelly fungus</name>
    <dbReference type="NCBI Taxonomy" id="5217"/>
    <lineage>
        <taxon>Eukaryota</taxon>
        <taxon>Fungi</taxon>
        <taxon>Dikarya</taxon>
        <taxon>Basidiomycota</taxon>
        <taxon>Agaricomycotina</taxon>
        <taxon>Tremellomycetes</taxon>
        <taxon>Tremellales</taxon>
        <taxon>Tremellaceae</taxon>
        <taxon>Tremella</taxon>
    </lineage>
</organism>
<dbReference type="InterPro" id="IPR023210">
    <property type="entry name" value="NADP_OxRdtase_dom"/>
</dbReference>
<evidence type="ECO:0000256" key="2">
    <source>
        <dbReference type="SAM" id="MobiDB-lite"/>
    </source>
</evidence>
<keyword evidence="1" id="KW-0560">Oxidoreductase</keyword>
<dbReference type="Pfam" id="PF00248">
    <property type="entry name" value="Aldo_ket_red"/>
    <property type="match status" value="1"/>
</dbReference>
<dbReference type="InterPro" id="IPR036812">
    <property type="entry name" value="NAD(P)_OxRdtase_dom_sf"/>
</dbReference>
<dbReference type="STRING" id="5217.A0A4Q1BMA3"/>
<accession>A0A4Q1BMA3</accession>
<dbReference type="PANTHER" id="PTHR43625">
    <property type="entry name" value="AFLATOXIN B1 ALDEHYDE REDUCTASE"/>
    <property type="match status" value="1"/>
</dbReference>
<evidence type="ECO:0000313" key="4">
    <source>
        <dbReference type="EMBL" id="RXK38953.1"/>
    </source>
</evidence>
<dbReference type="InterPro" id="IPR050791">
    <property type="entry name" value="Aldo-Keto_reductase"/>
</dbReference>
<dbReference type="Proteomes" id="UP000289152">
    <property type="component" value="Unassembled WGS sequence"/>
</dbReference>
<evidence type="ECO:0000256" key="1">
    <source>
        <dbReference type="ARBA" id="ARBA00023002"/>
    </source>
</evidence>
<feature type="region of interest" description="Disordered" evidence="2">
    <location>
        <begin position="342"/>
        <end position="363"/>
    </location>
</feature>
<dbReference type="SUPFAM" id="SSF51430">
    <property type="entry name" value="NAD(P)-linked oxidoreductase"/>
    <property type="match status" value="1"/>
</dbReference>
<dbReference type="FunCoup" id="A0A4Q1BMA3">
    <property type="interactions" value="240"/>
</dbReference>
<dbReference type="EMBL" id="SDIL01000039">
    <property type="protein sequence ID" value="RXK38953.1"/>
    <property type="molecule type" value="Genomic_DNA"/>
</dbReference>
<feature type="domain" description="NADP-dependent oxidoreductase" evidence="3">
    <location>
        <begin position="17"/>
        <end position="313"/>
    </location>
</feature>
<reference evidence="4 5" key="1">
    <citation type="submission" date="2016-06" db="EMBL/GenBank/DDBJ databases">
        <title>Evolution of pathogenesis and genome organization in the Tremellales.</title>
        <authorList>
            <person name="Cuomo C."/>
            <person name="Litvintseva A."/>
            <person name="Heitman J."/>
            <person name="Chen Y."/>
            <person name="Sun S."/>
            <person name="Springer D."/>
            <person name="Dromer F."/>
            <person name="Young S."/>
            <person name="Zeng Q."/>
            <person name="Chapman S."/>
            <person name="Gujja S."/>
            <person name="Saif S."/>
            <person name="Birren B."/>
        </authorList>
    </citation>
    <scope>NUCLEOTIDE SEQUENCE [LARGE SCALE GENOMIC DNA]</scope>
    <source>
        <strain evidence="4 5">ATCC 28783</strain>
    </source>
</reference>
<dbReference type="AlphaFoldDB" id="A0A4Q1BMA3"/>
<evidence type="ECO:0000313" key="5">
    <source>
        <dbReference type="Proteomes" id="UP000289152"/>
    </source>
</evidence>
<proteinExistence type="predicted"/>
<protein>
    <recommendedName>
        <fullName evidence="3">NADP-dependent oxidoreductase domain-containing protein</fullName>
    </recommendedName>
</protein>
<dbReference type="VEuPathDB" id="FungiDB:TREMEDRAFT_28447"/>